<dbReference type="PANTHER" id="PTHR12948:SF3">
    <property type="entry name" value="NEDD8 ULTIMATE BUSTER 1"/>
    <property type="match status" value="1"/>
</dbReference>
<feature type="domain" description="Ubiquitin-like" evidence="3">
    <location>
        <begin position="87"/>
        <end position="161"/>
    </location>
</feature>
<dbReference type="PROSITE" id="PS50030">
    <property type="entry name" value="UBA"/>
    <property type="match status" value="3"/>
</dbReference>
<accession>A0A0T6B2F6</accession>
<feature type="domain" description="UBA" evidence="2">
    <location>
        <begin position="357"/>
        <end position="397"/>
    </location>
</feature>
<dbReference type="GO" id="GO:2000058">
    <property type="term" value="P:regulation of ubiquitin-dependent protein catabolic process"/>
    <property type="evidence" value="ECO:0007669"/>
    <property type="project" value="TreeGrafter"/>
</dbReference>
<evidence type="ECO:0000259" key="3">
    <source>
        <dbReference type="PROSITE" id="PS50053"/>
    </source>
</evidence>
<protein>
    <submittedName>
        <fullName evidence="4">Ubiquitin</fullName>
    </submittedName>
</protein>
<gene>
    <name evidence="4" type="ORF">AMK59_6344</name>
</gene>
<dbReference type="InterPro" id="IPR041207">
    <property type="entry name" value="NUB1_ubiquitin-like_dom"/>
</dbReference>
<dbReference type="Proteomes" id="UP000051574">
    <property type="component" value="Unassembled WGS sequence"/>
</dbReference>
<name>A0A0T6B2F6_9SCAR</name>
<dbReference type="SUPFAM" id="SSF54236">
    <property type="entry name" value="Ubiquitin-like"/>
    <property type="match status" value="1"/>
</dbReference>
<proteinExistence type="predicted"/>
<sequence>MDRNIETEDIFIQIRDKLHKDTIKLWLPPYYNSVTGPEVEEIKQLAMNYSTSLNLSYELCYNTLQTLQSNAFEKLNQINRFKESGLATIKIKILQQSINSKIVTKEVYLSISGSELKALLCDDIKTPQERVKLISGGRIVKDEHTLKSQGFKNTSQVLAVVLNESVTNLNEDESRVREIESTKADTSLLALDDGYMQLEDQCGNSINIPIKERKALMVAMALHEKGRAALKEHNYAKALVFFLDADKEFSQCNSQLLNNVDNYALLNLDIAWCYLCLQSFMHLPEAHERLKKCEENFHKSYGPNLERLIALKGSTGNEAALFMRLHLLQAIVLYHQNERPTAKNLLLKANNELLSLKVDEHNVLALIELGYSPAEARLGLRATNGDINMAANYINEKRNAREESRRKAMAERIFKKESQKLGLCVDGKQYVDPNFLKILVNMGFGKEAARIALQKTNNIISDSIQYIQENPLPGPSNSKSREFLSLIEELIPELQAAGFDYSMSKLALQKHNGDVMRAAEELLINNGIINAKIENEPVDEVHVTNNEHERKLKELKEDALNRLSQDISMEDDDYLDLTLQKEEMFLKQYLALLEND</sequence>
<dbReference type="SMART" id="SM00165">
    <property type="entry name" value="UBA"/>
    <property type="match status" value="3"/>
</dbReference>
<dbReference type="PANTHER" id="PTHR12948">
    <property type="entry name" value="NEDD8 ULTIMATE BUSTER-1 BS4 PROTEIN"/>
    <property type="match status" value="1"/>
</dbReference>
<dbReference type="SUPFAM" id="SSF46934">
    <property type="entry name" value="UBA-like"/>
    <property type="match status" value="3"/>
</dbReference>
<dbReference type="CDD" id="cd14291">
    <property type="entry name" value="UBA1_NUB1_like"/>
    <property type="match status" value="1"/>
</dbReference>
<dbReference type="OrthoDB" id="434245at2759"/>
<feature type="domain" description="UBA" evidence="2">
    <location>
        <begin position="485"/>
        <end position="525"/>
    </location>
</feature>
<dbReference type="Pfam" id="PF00627">
    <property type="entry name" value="UBA"/>
    <property type="match status" value="1"/>
</dbReference>
<organism evidence="4 5">
    <name type="scientific">Oryctes borbonicus</name>
    <dbReference type="NCBI Taxonomy" id="1629725"/>
    <lineage>
        <taxon>Eukaryota</taxon>
        <taxon>Metazoa</taxon>
        <taxon>Ecdysozoa</taxon>
        <taxon>Arthropoda</taxon>
        <taxon>Hexapoda</taxon>
        <taxon>Insecta</taxon>
        <taxon>Pterygota</taxon>
        <taxon>Neoptera</taxon>
        <taxon>Endopterygota</taxon>
        <taxon>Coleoptera</taxon>
        <taxon>Polyphaga</taxon>
        <taxon>Scarabaeiformia</taxon>
        <taxon>Scarabaeidae</taxon>
        <taxon>Dynastinae</taxon>
        <taxon>Oryctes</taxon>
    </lineage>
</organism>
<keyword evidence="1" id="KW-0175">Coiled coil</keyword>
<dbReference type="Gene3D" id="1.10.8.10">
    <property type="entry name" value="DNA helicase RuvA subunit, C-terminal domain"/>
    <property type="match status" value="3"/>
</dbReference>
<evidence type="ECO:0000259" key="2">
    <source>
        <dbReference type="PROSITE" id="PS50030"/>
    </source>
</evidence>
<reference evidence="4 5" key="1">
    <citation type="submission" date="2015-09" db="EMBL/GenBank/DDBJ databases">
        <title>Draft genome of the scarab beetle Oryctes borbonicus.</title>
        <authorList>
            <person name="Meyer J.M."/>
            <person name="Markov G.V."/>
            <person name="Baskaran P."/>
            <person name="Herrmann M."/>
            <person name="Sommer R.J."/>
            <person name="Roedelsperger C."/>
        </authorList>
    </citation>
    <scope>NUCLEOTIDE SEQUENCE [LARGE SCALE GENOMIC DNA]</scope>
    <source>
        <strain evidence="4">OB123</strain>
        <tissue evidence="4">Whole animal</tissue>
    </source>
</reference>
<dbReference type="InterPro" id="IPR029071">
    <property type="entry name" value="Ubiquitin-like_domsf"/>
</dbReference>
<feature type="domain" description="UBA" evidence="2">
    <location>
        <begin position="430"/>
        <end position="470"/>
    </location>
</feature>
<dbReference type="InterPro" id="IPR039749">
    <property type="entry name" value="NUB1"/>
</dbReference>
<dbReference type="EMBL" id="LJIG01016110">
    <property type="protein sequence ID" value="KRT81584.1"/>
    <property type="molecule type" value="Genomic_DNA"/>
</dbReference>
<dbReference type="Pfam" id="PF18037">
    <property type="entry name" value="Ubiquitin_5"/>
    <property type="match status" value="1"/>
</dbReference>
<dbReference type="SMART" id="SM00213">
    <property type="entry name" value="UBQ"/>
    <property type="match status" value="1"/>
</dbReference>
<dbReference type="Gene3D" id="3.10.20.90">
    <property type="entry name" value="Phosphatidylinositol 3-kinase Catalytic Subunit, Chain A, domain 1"/>
    <property type="match status" value="1"/>
</dbReference>
<dbReference type="InterPro" id="IPR000626">
    <property type="entry name" value="Ubiquitin-like_dom"/>
</dbReference>
<evidence type="ECO:0000313" key="4">
    <source>
        <dbReference type="EMBL" id="KRT81584.1"/>
    </source>
</evidence>
<keyword evidence="5" id="KW-1185">Reference proteome</keyword>
<dbReference type="CDD" id="cd17062">
    <property type="entry name" value="Ubl_NUB1"/>
    <property type="match status" value="1"/>
</dbReference>
<comment type="caution">
    <text evidence="4">The sequence shown here is derived from an EMBL/GenBank/DDBJ whole genome shotgun (WGS) entry which is preliminary data.</text>
</comment>
<dbReference type="AlphaFoldDB" id="A0A0T6B2F6"/>
<dbReference type="InterPro" id="IPR009060">
    <property type="entry name" value="UBA-like_sf"/>
</dbReference>
<dbReference type="InterPro" id="IPR015940">
    <property type="entry name" value="UBA"/>
</dbReference>
<evidence type="ECO:0000313" key="5">
    <source>
        <dbReference type="Proteomes" id="UP000051574"/>
    </source>
</evidence>
<evidence type="ECO:0000256" key="1">
    <source>
        <dbReference type="SAM" id="Coils"/>
    </source>
</evidence>
<dbReference type="PROSITE" id="PS50053">
    <property type="entry name" value="UBIQUITIN_2"/>
    <property type="match status" value="1"/>
</dbReference>
<feature type="coiled-coil region" evidence="1">
    <location>
        <begin position="538"/>
        <end position="565"/>
    </location>
</feature>